<dbReference type="InterPro" id="IPR016148">
    <property type="entry name" value="Pili_assmbl_chaperone_C"/>
</dbReference>
<name>A0AAU7U3Q4_9GAMM</name>
<organism evidence="12">
    <name type="scientific">Pantoea sp. BJ2</name>
    <dbReference type="NCBI Taxonomy" id="3141322"/>
    <lineage>
        <taxon>Bacteria</taxon>
        <taxon>Pseudomonadati</taxon>
        <taxon>Pseudomonadota</taxon>
        <taxon>Gammaproteobacteria</taxon>
        <taxon>Enterobacterales</taxon>
        <taxon>Erwiniaceae</taxon>
        <taxon>Pantoea</taxon>
    </lineage>
</organism>
<comment type="subcellular location">
    <subcellularLocation>
        <location evidence="1 8">Periplasm</location>
    </subcellularLocation>
</comment>
<evidence type="ECO:0000256" key="2">
    <source>
        <dbReference type="ARBA" id="ARBA00007399"/>
    </source>
</evidence>
<dbReference type="InterPro" id="IPR050643">
    <property type="entry name" value="Periplasmic_pilus_chap"/>
</dbReference>
<dbReference type="PANTHER" id="PTHR30251:SF2">
    <property type="entry name" value="FIMBRIAL CHAPERONE YADV-RELATED"/>
    <property type="match status" value="1"/>
</dbReference>
<feature type="chain" id="PRO_5043952719" evidence="9">
    <location>
        <begin position="22"/>
        <end position="239"/>
    </location>
</feature>
<dbReference type="GO" id="GO:0071555">
    <property type="term" value="P:cell wall organization"/>
    <property type="evidence" value="ECO:0007669"/>
    <property type="project" value="InterPro"/>
</dbReference>
<dbReference type="InterPro" id="IPR001829">
    <property type="entry name" value="Pili_assmbl_chaperone_bac"/>
</dbReference>
<dbReference type="InterPro" id="IPR008962">
    <property type="entry name" value="PapD-like_sf"/>
</dbReference>
<gene>
    <name evidence="12" type="ORF">AAF463_24505</name>
</gene>
<keyword evidence="3" id="KW-1029">Fimbrium biogenesis</keyword>
<dbReference type="InterPro" id="IPR016147">
    <property type="entry name" value="Pili_assmbl_chaperone_N"/>
</dbReference>
<evidence type="ECO:0000313" key="12">
    <source>
        <dbReference type="EMBL" id="XBV47489.1"/>
    </source>
</evidence>
<keyword evidence="7" id="KW-0393">Immunoglobulin domain</keyword>
<feature type="signal peptide" evidence="9">
    <location>
        <begin position="1"/>
        <end position="21"/>
    </location>
</feature>
<evidence type="ECO:0000256" key="6">
    <source>
        <dbReference type="ARBA" id="ARBA00023186"/>
    </source>
</evidence>
<dbReference type="InterPro" id="IPR036316">
    <property type="entry name" value="Pili_assmbl_chap_C_dom_sf"/>
</dbReference>
<protein>
    <submittedName>
        <fullName evidence="12">Fimbria/pilus periplasmic chaperone</fullName>
    </submittedName>
</protein>
<evidence type="ECO:0000256" key="8">
    <source>
        <dbReference type="RuleBase" id="RU003918"/>
    </source>
</evidence>
<comment type="similarity">
    <text evidence="2 8">Belongs to the periplasmic pilus chaperone family.</text>
</comment>
<reference evidence="12" key="1">
    <citation type="submission" date="2024-06" db="EMBL/GenBank/DDBJ databases">
        <title>Multiomics insights into the TNT degradation mechanism by Pantoea sp. BJ2 isolated from an ammunition destruction site.</title>
        <authorList>
            <person name="Luo J."/>
        </authorList>
    </citation>
    <scope>NUCLEOTIDE SEQUENCE</scope>
    <source>
        <strain evidence="12">BJ2</strain>
        <plasmid evidence="12">plasmindB</plasmid>
    </source>
</reference>
<dbReference type="SUPFAM" id="SSF49354">
    <property type="entry name" value="PapD-like"/>
    <property type="match status" value="1"/>
</dbReference>
<geneLocation type="plasmid" evidence="12">
    <name>plasmindB</name>
</geneLocation>
<evidence type="ECO:0000256" key="1">
    <source>
        <dbReference type="ARBA" id="ARBA00004418"/>
    </source>
</evidence>
<evidence type="ECO:0000256" key="4">
    <source>
        <dbReference type="ARBA" id="ARBA00022729"/>
    </source>
</evidence>
<dbReference type="PROSITE" id="PS00635">
    <property type="entry name" value="PILI_CHAPERONE"/>
    <property type="match status" value="1"/>
</dbReference>
<keyword evidence="12" id="KW-0614">Plasmid</keyword>
<dbReference type="AlphaFoldDB" id="A0AAU7U3Q4"/>
<dbReference type="SUPFAM" id="SSF49584">
    <property type="entry name" value="Periplasmic chaperone C-domain"/>
    <property type="match status" value="1"/>
</dbReference>
<dbReference type="EMBL" id="CP158294">
    <property type="protein sequence ID" value="XBV47489.1"/>
    <property type="molecule type" value="Genomic_DNA"/>
</dbReference>
<dbReference type="InterPro" id="IPR018046">
    <property type="entry name" value="Pili_assmbl_chaperone_CS"/>
</dbReference>
<evidence type="ECO:0000256" key="5">
    <source>
        <dbReference type="ARBA" id="ARBA00022764"/>
    </source>
</evidence>
<feature type="domain" description="Pili assembly chaperone C-terminal" evidence="11">
    <location>
        <begin position="164"/>
        <end position="225"/>
    </location>
</feature>
<dbReference type="Pfam" id="PF02753">
    <property type="entry name" value="PapD_C"/>
    <property type="match status" value="1"/>
</dbReference>
<evidence type="ECO:0000256" key="9">
    <source>
        <dbReference type="SAM" id="SignalP"/>
    </source>
</evidence>
<evidence type="ECO:0000259" key="11">
    <source>
        <dbReference type="Pfam" id="PF02753"/>
    </source>
</evidence>
<sequence>MNANRLLIALSVVLYSSQVLSAISPDRTRAIVSKDDRSVVLTLTNGNENHPYLSQSWLEDKNGNKVINGPLIVLPPLQRIEAGSKSTIRIISTDAALKLPTDRETVFYLNIREIPPIVSDNSSLTLSLQTRLKVMYRPEAVSRESMENAYKKISVMTTGNATNLKNNTPFFLTVVDIRNGNGIKSYDRFEPFMSDPYSNMDLGELKLPDKGRIDVFYINDYGGRQKITLNCQERKCDAN</sequence>
<accession>A0AAU7U3Q4</accession>
<keyword evidence="6 8" id="KW-0143">Chaperone</keyword>
<dbReference type="Pfam" id="PF00345">
    <property type="entry name" value="PapD_N"/>
    <property type="match status" value="1"/>
</dbReference>
<dbReference type="GO" id="GO:0030288">
    <property type="term" value="C:outer membrane-bounded periplasmic space"/>
    <property type="evidence" value="ECO:0007669"/>
    <property type="project" value="InterPro"/>
</dbReference>
<evidence type="ECO:0000259" key="10">
    <source>
        <dbReference type="Pfam" id="PF00345"/>
    </source>
</evidence>
<evidence type="ECO:0000256" key="3">
    <source>
        <dbReference type="ARBA" id="ARBA00022558"/>
    </source>
</evidence>
<dbReference type="InterPro" id="IPR013783">
    <property type="entry name" value="Ig-like_fold"/>
</dbReference>
<keyword evidence="4 9" id="KW-0732">Signal</keyword>
<keyword evidence="5" id="KW-0574">Periplasm</keyword>
<proteinExistence type="inferred from homology"/>
<dbReference type="PRINTS" id="PR00969">
    <property type="entry name" value="CHAPERONPILI"/>
</dbReference>
<dbReference type="PANTHER" id="PTHR30251">
    <property type="entry name" value="PILUS ASSEMBLY CHAPERONE"/>
    <property type="match status" value="1"/>
</dbReference>
<dbReference type="Gene3D" id="2.60.40.10">
    <property type="entry name" value="Immunoglobulins"/>
    <property type="match status" value="2"/>
</dbReference>
<dbReference type="RefSeq" id="WP_350262520.1">
    <property type="nucleotide sequence ID" value="NZ_CP158294.1"/>
</dbReference>
<evidence type="ECO:0000256" key="7">
    <source>
        <dbReference type="ARBA" id="ARBA00023319"/>
    </source>
</evidence>
<feature type="domain" description="Pili assembly chaperone N-terminal" evidence="10">
    <location>
        <begin position="23"/>
        <end position="141"/>
    </location>
</feature>